<comment type="caution">
    <text evidence="10">The sequence shown here is derived from an EMBL/GenBank/DDBJ whole genome shotgun (WGS) entry which is preliminary data.</text>
</comment>
<dbReference type="SUPFAM" id="SSF50249">
    <property type="entry name" value="Nucleic acid-binding proteins"/>
    <property type="match status" value="1"/>
</dbReference>
<feature type="domain" description="S1 motif" evidence="9">
    <location>
        <begin position="135"/>
        <end position="200"/>
    </location>
</feature>
<evidence type="ECO:0000256" key="4">
    <source>
        <dbReference type="ARBA" id="ARBA00022884"/>
    </source>
</evidence>
<dbReference type="InterPro" id="IPR013735">
    <property type="entry name" value="TF_NusA_N"/>
</dbReference>
<accession>A0ABQ3K7T5</accession>
<keyword evidence="2 7" id="KW-0963">Cytoplasm</keyword>
<comment type="subunit">
    <text evidence="7">Monomer. Binds directly to the core enzyme of the DNA-dependent RNA polymerase and to nascent RNA.</text>
</comment>
<dbReference type="InterPro" id="IPR003029">
    <property type="entry name" value="S1_domain"/>
</dbReference>
<evidence type="ECO:0000256" key="5">
    <source>
        <dbReference type="ARBA" id="ARBA00023015"/>
    </source>
</evidence>
<organism evidence="10 11">
    <name type="scientific">Deinococcus piscis</name>
    <dbReference type="NCBI Taxonomy" id="394230"/>
    <lineage>
        <taxon>Bacteria</taxon>
        <taxon>Thermotogati</taxon>
        <taxon>Deinococcota</taxon>
        <taxon>Deinococci</taxon>
        <taxon>Deinococcales</taxon>
        <taxon>Deinococcaceae</taxon>
        <taxon>Deinococcus</taxon>
    </lineage>
</organism>
<dbReference type="InterPro" id="IPR009019">
    <property type="entry name" value="KH_sf_prok-type"/>
</dbReference>
<dbReference type="CDD" id="cd04455">
    <property type="entry name" value="S1_NusA"/>
    <property type="match status" value="1"/>
</dbReference>
<dbReference type="InterPro" id="IPR010213">
    <property type="entry name" value="TF_NusA"/>
</dbReference>
<dbReference type="PROSITE" id="PS50084">
    <property type="entry name" value="KH_TYPE_1"/>
    <property type="match status" value="1"/>
</dbReference>
<dbReference type="SUPFAM" id="SSF54814">
    <property type="entry name" value="Prokaryotic type KH domain (KH-domain type II)"/>
    <property type="match status" value="2"/>
</dbReference>
<evidence type="ECO:0000256" key="6">
    <source>
        <dbReference type="ARBA" id="ARBA00023163"/>
    </source>
</evidence>
<keyword evidence="3 7" id="KW-0889">Transcription antitermination</keyword>
<feature type="region of interest" description="Disordered" evidence="8">
    <location>
        <begin position="357"/>
        <end position="402"/>
    </location>
</feature>
<evidence type="ECO:0000256" key="8">
    <source>
        <dbReference type="SAM" id="MobiDB-lite"/>
    </source>
</evidence>
<dbReference type="InterPro" id="IPR015946">
    <property type="entry name" value="KH_dom-like_a/b"/>
</dbReference>
<evidence type="ECO:0000256" key="2">
    <source>
        <dbReference type="ARBA" id="ARBA00022490"/>
    </source>
</evidence>
<dbReference type="SMART" id="SM00316">
    <property type="entry name" value="S1"/>
    <property type="match status" value="1"/>
</dbReference>
<evidence type="ECO:0000256" key="1">
    <source>
        <dbReference type="ARBA" id="ARBA00022472"/>
    </source>
</evidence>
<evidence type="ECO:0000313" key="10">
    <source>
        <dbReference type="EMBL" id="GHG06906.1"/>
    </source>
</evidence>
<dbReference type="HAMAP" id="MF_00945_B">
    <property type="entry name" value="NusA_B"/>
    <property type="match status" value="1"/>
</dbReference>
<evidence type="ECO:0000259" key="9">
    <source>
        <dbReference type="SMART" id="SM00316"/>
    </source>
</evidence>
<evidence type="ECO:0000313" key="11">
    <source>
        <dbReference type="Proteomes" id="UP000632154"/>
    </source>
</evidence>
<dbReference type="PANTHER" id="PTHR22648:SF0">
    <property type="entry name" value="TRANSCRIPTION TERMINATION_ANTITERMINATION PROTEIN NUSA"/>
    <property type="match status" value="1"/>
</dbReference>
<reference evidence="11" key="1">
    <citation type="journal article" date="2019" name="Int. J. Syst. Evol. Microbiol.">
        <title>The Global Catalogue of Microorganisms (GCM) 10K type strain sequencing project: providing services to taxonomists for standard genome sequencing and annotation.</title>
        <authorList>
            <consortium name="The Broad Institute Genomics Platform"/>
            <consortium name="The Broad Institute Genome Sequencing Center for Infectious Disease"/>
            <person name="Wu L."/>
            <person name="Ma J."/>
        </authorList>
    </citation>
    <scope>NUCLEOTIDE SEQUENCE [LARGE SCALE GENOMIC DNA]</scope>
    <source>
        <strain evidence="11">CGMCC 1.18439</strain>
    </source>
</reference>
<dbReference type="InterPro" id="IPR036555">
    <property type="entry name" value="NusA_N_sf"/>
</dbReference>
<gene>
    <name evidence="7 10" type="primary">nusA</name>
    <name evidence="10" type="ORF">GCM10017783_19330</name>
</gene>
<dbReference type="Pfam" id="PF08529">
    <property type="entry name" value="NusA_N"/>
    <property type="match status" value="1"/>
</dbReference>
<dbReference type="Gene3D" id="3.30.300.20">
    <property type="match status" value="2"/>
</dbReference>
<name>A0ABQ3K7T5_9DEIO</name>
<keyword evidence="11" id="KW-1185">Reference proteome</keyword>
<dbReference type="CDD" id="cd02134">
    <property type="entry name" value="KH-II_NusA_rpt1"/>
    <property type="match status" value="1"/>
</dbReference>
<dbReference type="InterPro" id="IPR058582">
    <property type="entry name" value="KH_NusA_2nd"/>
</dbReference>
<dbReference type="InterPro" id="IPR030842">
    <property type="entry name" value="TF_NusA_bacterial"/>
</dbReference>
<dbReference type="PANTHER" id="PTHR22648">
    <property type="entry name" value="TRANSCRIPTION TERMINATION FACTOR NUSA"/>
    <property type="match status" value="1"/>
</dbReference>
<dbReference type="Gene3D" id="3.30.1480.10">
    <property type="entry name" value="NusA, N-terminal domain"/>
    <property type="match status" value="1"/>
</dbReference>
<evidence type="ECO:0000256" key="3">
    <source>
        <dbReference type="ARBA" id="ARBA00022814"/>
    </source>
</evidence>
<evidence type="ECO:0000256" key="7">
    <source>
        <dbReference type="HAMAP-Rule" id="MF_00945"/>
    </source>
</evidence>
<keyword evidence="4 7" id="KW-0694">RNA-binding</keyword>
<protein>
    <recommendedName>
        <fullName evidence="7">Transcription termination/antitermination protein NusA</fullName>
    </recommendedName>
</protein>
<dbReference type="Pfam" id="PF26594">
    <property type="entry name" value="KH_NusA_2nd"/>
    <property type="match status" value="1"/>
</dbReference>
<comment type="similarity">
    <text evidence="7">Belongs to the NusA family.</text>
</comment>
<dbReference type="RefSeq" id="WP_189643517.1">
    <property type="nucleotide sequence ID" value="NZ_BNAL01000026.1"/>
</dbReference>
<keyword evidence="5 7" id="KW-0805">Transcription regulation</keyword>
<dbReference type="SUPFAM" id="SSF69705">
    <property type="entry name" value="Transcription factor NusA, N-terminal domain"/>
    <property type="match status" value="1"/>
</dbReference>
<dbReference type="InterPro" id="IPR025249">
    <property type="entry name" value="TF_NusA_KH_1st"/>
</dbReference>
<sequence length="402" mass="44137">MSQEINFADALREVAQQRNINELQLIEAFEESLALAYKRNIDTEKRVEVHLDPQSGDLEVLIIKEVVEKVEDENMQISLAEALELDPGVEVGMEMEFPVEREQFSRIALQAAKQTLTQKMRETERNVVYNEYKDREGQVLTAQVVRSDNKGNWFVELGAGEAIMPPREQIPGEKLTPGNRVKIYLKEVRKTPKGPTILASRADERLLDYLLRQEIPEVQNGVVEIKAVSREAGQRSKVAVFSNNSNVDPIGACIGHRGGRIQAVTGELGRERVDVILWDEDQREFIRNALSPAKVGPIELDEETGTATVTVTPDQLSLAIGKGGQNVRLAAKLTGQKIDLRETAAISDLDEAMKQAVEAEGGKSGGKDTSAFDALFADTAASEADTSDADAGTEQGEGDAQV</sequence>
<comment type="subcellular location">
    <subcellularLocation>
        <location evidence="7">Cytoplasm</location>
    </subcellularLocation>
</comment>
<proteinExistence type="inferred from homology"/>
<dbReference type="Gene3D" id="2.40.50.140">
    <property type="entry name" value="Nucleic acid-binding proteins"/>
    <property type="match status" value="1"/>
</dbReference>
<dbReference type="Proteomes" id="UP000632154">
    <property type="component" value="Unassembled WGS sequence"/>
</dbReference>
<dbReference type="Pfam" id="PF13184">
    <property type="entry name" value="KH_NusA_1st"/>
    <property type="match status" value="1"/>
</dbReference>
<dbReference type="EMBL" id="BNAL01000026">
    <property type="protein sequence ID" value="GHG06906.1"/>
    <property type="molecule type" value="Genomic_DNA"/>
</dbReference>
<keyword evidence="6 7" id="KW-0804">Transcription</keyword>
<dbReference type="InterPro" id="IPR012340">
    <property type="entry name" value="NA-bd_OB-fold"/>
</dbReference>
<keyword evidence="1 7" id="KW-0806">Transcription termination</keyword>
<dbReference type="CDD" id="cd22529">
    <property type="entry name" value="KH-II_NusA_rpt2"/>
    <property type="match status" value="1"/>
</dbReference>
<dbReference type="NCBIfam" id="TIGR01953">
    <property type="entry name" value="NusA"/>
    <property type="match status" value="1"/>
</dbReference>
<comment type="function">
    <text evidence="7">Participates in both transcription termination and antitermination.</text>
</comment>